<evidence type="ECO:0000256" key="1">
    <source>
        <dbReference type="ARBA" id="ARBA00005589"/>
    </source>
</evidence>
<dbReference type="Gene3D" id="4.10.640.10">
    <property type="entry name" value="Ribosomal protein S18"/>
    <property type="match status" value="1"/>
</dbReference>
<protein>
    <submittedName>
        <fullName evidence="5">28S ribosomal protein S18c, mitochondrial</fullName>
    </submittedName>
</protein>
<dbReference type="InterPro" id="IPR036870">
    <property type="entry name" value="Ribosomal_bS18_sf"/>
</dbReference>
<dbReference type="GO" id="GO:0070181">
    <property type="term" value="F:small ribosomal subunit rRNA binding"/>
    <property type="evidence" value="ECO:0007669"/>
    <property type="project" value="TreeGrafter"/>
</dbReference>
<dbReference type="AlphaFoldDB" id="A0AA35TDG3"/>
<dbReference type="PANTHER" id="PTHR13479">
    <property type="entry name" value="30S RIBOSOMAL PROTEIN S18"/>
    <property type="match status" value="1"/>
</dbReference>
<organism evidence="5 6">
    <name type="scientific">Geodia barretti</name>
    <name type="common">Barrett's horny sponge</name>
    <dbReference type="NCBI Taxonomy" id="519541"/>
    <lineage>
        <taxon>Eukaryota</taxon>
        <taxon>Metazoa</taxon>
        <taxon>Porifera</taxon>
        <taxon>Demospongiae</taxon>
        <taxon>Heteroscleromorpha</taxon>
        <taxon>Tetractinellida</taxon>
        <taxon>Astrophorina</taxon>
        <taxon>Geodiidae</taxon>
        <taxon>Geodia</taxon>
    </lineage>
</organism>
<dbReference type="Proteomes" id="UP001174909">
    <property type="component" value="Unassembled WGS sequence"/>
</dbReference>
<dbReference type="GO" id="GO:0032543">
    <property type="term" value="P:mitochondrial translation"/>
    <property type="evidence" value="ECO:0007669"/>
    <property type="project" value="TreeGrafter"/>
</dbReference>
<keyword evidence="6" id="KW-1185">Reference proteome</keyword>
<dbReference type="PRINTS" id="PR00974">
    <property type="entry name" value="RIBOSOMALS18"/>
</dbReference>
<sequence>MCSPLLVLQRPYCLTVLRRSCPSVHSHSRQQHTSGRTSLLDKKLPGVNDCPHNCLCSREVEFSYKNPRFLSQFVSSQTGMILPRNITKLCMKKQRRLASTIKRARHMGFMPYTHTQEEYLSDAKLY</sequence>
<dbReference type="SUPFAM" id="SSF46911">
    <property type="entry name" value="Ribosomal protein S18"/>
    <property type="match status" value="1"/>
</dbReference>
<keyword evidence="3 4" id="KW-0687">Ribonucleoprotein</keyword>
<keyword evidence="2 4" id="KW-0689">Ribosomal protein</keyword>
<evidence type="ECO:0000313" key="5">
    <source>
        <dbReference type="EMBL" id="CAI8045558.1"/>
    </source>
</evidence>
<evidence type="ECO:0000256" key="3">
    <source>
        <dbReference type="ARBA" id="ARBA00023274"/>
    </source>
</evidence>
<accession>A0AA35TDG3</accession>
<dbReference type="InterPro" id="IPR001648">
    <property type="entry name" value="Ribosomal_bS18"/>
</dbReference>
<dbReference type="EMBL" id="CASHTH010003479">
    <property type="protein sequence ID" value="CAI8045558.1"/>
    <property type="molecule type" value="Genomic_DNA"/>
</dbReference>
<evidence type="ECO:0000313" key="6">
    <source>
        <dbReference type="Proteomes" id="UP001174909"/>
    </source>
</evidence>
<comment type="similarity">
    <text evidence="1 4">Belongs to the bacterial ribosomal protein bS18 family.</text>
</comment>
<dbReference type="NCBIfam" id="TIGR00165">
    <property type="entry name" value="S18"/>
    <property type="match status" value="1"/>
</dbReference>
<gene>
    <name evidence="5" type="ORF">GBAR_LOCUS25200</name>
</gene>
<dbReference type="GO" id="GO:0005763">
    <property type="term" value="C:mitochondrial small ribosomal subunit"/>
    <property type="evidence" value="ECO:0007669"/>
    <property type="project" value="TreeGrafter"/>
</dbReference>
<evidence type="ECO:0000256" key="2">
    <source>
        <dbReference type="ARBA" id="ARBA00022980"/>
    </source>
</evidence>
<reference evidence="5" key="1">
    <citation type="submission" date="2023-03" db="EMBL/GenBank/DDBJ databases">
        <authorList>
            <person name="Steffen K."/>
            <person name="Cardenas P."/>
        </authorList>
    </citation>
    <scope>NUCLEOTIDE SEQUENCE</scope>
</reference>
<comment type="caution">
    <text evidence="5">The sequence shown here is derived from an EMBL/GenBank/DDBJ whole genome shotgun (WGS) entry which is preliminary data.</text>
</comment>
<dbReference type="GO" id="GO:0003735">
    <property type="term" value="F:structural constituent of ribosome"/>
    <property type="evidence" value="ECO:0007669"/>
    <property type="project" value="InterPro"/>
</dbReference>
<dbReference type="PANTHER" id="PTHR13479:SF40">
    <property type="entry name" value="SMALL RIBOSOMAL SUBUNIT PROTEIN BS18M"/>
    <property type="match status" value="1"/>
</dbReference>
<evidence type="ECO:0000256" key="4">
    <source>
        <dbReference type="RuleBase" id="RU003910"/>
    </source>
</evidence>
<dbReference type="Pfam" id="PF01084">
    <property type="entry name" value="Ribosomal_S18"/>
    <property type="match status" value="1"/>
</dbReference>
<name>A0AA35TDG3_GEOBA</name>
<proteinExistence type="inferred from homology"/>